<dbReference type="EMBL" id="RZNC01000004">
    <property type="protein sequence ID" value="RWZ59504.1"/>
    <property type="molecule type" value="Genomic_DNA"/>
</dbReference>
<evidence type="ECO:0000313" key="2">
    <source>
        <dbReference type="Proteomes" id="UP000288603"/>
    </source>
</evidence>
<dbReference type="AlphaFoldDB" id="A0A444Q6H3"/>
<dbReference type="Proteomes" id="UP000288603">
    <property type="component" value="Unassembled WGS sequence"/>
</dbReference>
<reference evidence="1 2" key="1">
    <citation type="submission" date="2018-12" db="EMBL/GenBank/DDBJ databases">
        <authorList>
            <person name="Li F."/>
        </authorList>
    </citation>
    <scope>NUCLEOTIDE SEQUENCE [LARGE SCALE GENOMIC DNA]</scope>
    <source>
        <strain evidence="1 2">8H24J-4-2</strain>
    </source>
</reference>
<dbReference type="OrthoDB" id="5022246at2"/>
<accession>A0A444Q6H3</accession>
<proteinExistence type="predicted"/>
<dbReference type="RefSeq" id="WP_128499207.1">
    <property type="nucleotide sequence ID" value="NZ_RZNC01000004.1"/>
</dbReference>
<name>A0A444Q6H3_9MICO</name>
<evidence type="ECO:0000313" key="1">
    <source>
        <dbReference type="EMBL" id="RWZ59504.1"/>
    </source>
</evidence>
<protein>
    <submittedName>
        <fullName evidence="1">Dehydrogenase</fullName>
    </submittedName>
</protein>
<comment type="caution">
    <text evidence="1">The sequence shown here is derived from an EMBL/GenBank/DDBJ whole genome shotgun (WGS) entry which is preliminary data.</text>
</comment>
<sequence length="142" mass="15364">MAKKQKPDFSSPVLADALEKQDMAAVAFALRHHPVVVPLASAVDRDKPTTTPDVWMYRQPETARLALLLFSDARNKPEALPPFVGLYDGEWLAAFLRTYGDDIESVFFDIAGPNAMQATPAELQRVLALDAGAEDGQPAAGA</sequence>
<keyword evidence="2" id="KW-1185">Reference proteome</keyword>
<organism evidence="1 2">
    <name type="scientific">Labedella populi</name>
    <dbReference type="NCBI Taxonomy" id="2498850"/>
    <lineage>
        <taxon>Bacteria</taxon>
        <taxon>Bacillati</taxon>
        <taxon>Actinomycetota</taxon>
        <taxon>Actinomycetes</taxon>
        <taxon>Micrococcales</taxon>
        <taxon>Microbacteriaceae</taxon>
        <taxon>Labedella</taxon>
    </lineage>
</organism>
<gene>
    <name evidence="1" type="ORF">ELQ92_11735</name>
</gene>